<keyword evidence="1" id="KW-0812">Transmembrane</keyword>
<dbReference type="Proteomes" id="UP000179352">
    <property type="component" value="Unassembled WGS sequence"/>
</dbReference>
<protein>
    <recommendedName>
        <fullName evidence="4">TrbC/VIRB2 family protein</fullName>
    </recommendedName>
</protein>
<evidence type="ECO:0000313" key="3">
    <source>
        <dbReference type="Proteomes" id="UP000179352"/>
    </source>
</evidence>
<gene>
    <name evidence="2" type="ORF">A3A01_00160</name>
</gene>
<dbReference type="EMBL" id="MFUU01000019">
    <property type="protein sequence ID" value="OGI85751.1"/>
    <property type="molecule type" value="Genomic_DNA"/>
</dbReference>
<keyword evidence="1" id="KW-1133">Transmembrane helix</keyword>
<dbReference type="Pfam" id="PF18895">
    <property type="entry name" value="T4SS_pilin"/>
    <property type="match status" value="1"/>
</dbReference>
<comment type="caution">
    <text evidence="2">The sequence shown here is derived from an EMBL/GenBank/DDBJ whole genome shotgun (WGS) entry which is preliminary data.</text>
</comment>
<dbReference type="Gene3D" id="1.20.1070.10">
    <property type="entry name" value="Rhodopsin 7-helix transmembrane proteins"/>
    <property type="match status" value="1"/>
</dbReference>
<feature type="transmembrane region" description="Helical" evidence="1">
    <location>
        <begin position="57"/>
        <end position="82"/>
    </location>
</feature>
<organism evidence="2 3">
    <name type="scientific">Candidatus Nomurabacteria bacterium RIFCSPLOWO2_01_FULL_39_17</name>
    <dbReference type="NCBI Taxonomy" id="1801770"/>
    <lineage>
        <taxon>Bacteria</taxon>
        <taxon>Candidatus Nomuraibacteriota</taxon>
    </lineage>
</organism>
<name>A0A1F6WV49_9BACT</name>
<dbReference type="STRING" id="1801770.A3A01_00160"/>
<sequence length="132" mass="14117">MHKITTLLILVLIIVIFSMPVFSFAAQIPPEGGLVQCGKGNEAPCTFDDIMDLVNTIINFILGNLVIPIAAIMFAYAGFLLVTAGREAASARTKAKTIFTNTLIGLIIAAACWLIIKTVLSILGYDGAWIGF</sequence>
<evidence type="ECO:0000256" key="1">
    <source>
        <dbReference type="SAM" id="Phobius"/>
    </source>
</evidence>
<evidence type="ECO:0008006" key="4">
    <source>
        <dbReference type="Google" id="ProtNLM"/>
    </source>
</evidence>
<accession>A0A1F6WV49</accession>
<keyword evidence="1" id="KW-0472">Membrane</keyword>
<proteinExistence type="predicted"/>
<evidence type="ECO:0000313" key="2">
    <source>
        <dbReference type="EMBL" id="OGI85751.1"/>
    </source>
</evidence>
<feature type="transmembrane region" description="Helical" evidence="1">
    <location>
        <begin position="103"/>
        <end position="125"/>
    </location>
</feature>
<dbReference type="InterPro" id="IPR043993">
    <property type="entry name" value="T4SS_pilin"/>
</dbReference>
<dbReference type="AlphaFoldDB" id="A0A1F6WV49"/>
<reference evidence="2 3" key="1">
    <citation type="journal article" date="2016" name="Nat. Commun.">
        <title>Thousands of microbial genomes shed light on interconnected biogeochemical processes in an aquifer system.</title>
        <authorList>
            <person name="Anantharaman K."/>
            <person name="Brown C.T."/>
            <person name="Hug L.A."/>
            <person name="Sharon I."/>
            <person name="Castelle C.J."/>
            <person name="Probst A.J."/>
            <person name="Thomas B.C."/>
            <person name="Singh A."/>
            <person name="Wilkins M.J."/>
            <person name="Karaoz U."/>
            <person name="Brodie E.L."/>
            <person name="Williams K.H."/>
            <person name="Hubbard S.S."/>
            <person name="Banfield J.F."/>
        </authorList>
    </citation>
    <scope>NUCLEOTIDE SEQUENCE [LARGE SCALE GENOMIC DNA]</scope>
</reference>